<accession>A0A7J6DAX3</accession>
<proteinExistence type="predicted"/>
<name>A0A7J6DAX3_9TELE</name>
<evidence type="ECO:0000256" key="1">
    <source>
        <dbReference type="SAM" id="MobiDB-lite"/>
    </source>
</evidence>
<feature type="compositionally biased region" description="Polar residues" evidence="1">
    <location>
        <begin position="24"/>
        <end position="42"/>
    </location>
</feature>
<organism evidence="2 3">
    <name type="scientific">Onychostoma macrolepis</name>
    <dbReference type="NCBI Taxonomy" id="369639"/>
    <lineage>
        <taxon>Eukaryota</taxon>
        <taxon>Metazoa</taxon>
        <taxon>Chordata</taxon>
        <taxon>Craniata</taxon>
        <taxon>Vertebrata</taxon>
        <taxon>Euteleostomi</taxon>
        <taxon>Actinopterygii</taxon>
        <taxon>Neopterygii</taxon>
        <taxon>Teleostei</taxon>
        <taxon>Ostariophysi</taxon>
        <taxon>Cypriniformes</taxon>
        <taxon>Cyprinidae</taxon>
        <taxon>Acrossocheilinae</taxon>
        <taxon>Onychostoma</taxon>
    </lineage>
</organism>
<feature type="compositionally biased region" description="Polar residues" evidence="1">
    <location>
        <begin position="90"/>
        <end position="102"/>
    </location>
</feature>
<reference evidence="2 3" key="1">
    <citation type="submission" date="2020-04" db="EMBL/GenBank/DDBJ databases">
        <title>Chromosome-level genome assembly of a cyprinid fish Onychostoma macrolepis by integration of Nanopore Sequencing, Bionano and Hi-C technology.</title>
        <authorList>
            <person name="Wang D."/>
        </authorList>
    </citation>
    <scope>NUCLEOTIDE SEQUENCE [LARGE SCALE GENOMIC DNA]</scope>
    <source>
        <strain evidence="2">SWU-2019</strain>
        <tissue evidence="2">Muscle</tissue>
    </source>
</reference>
<feature type="region of interest" description="Disordered" evidence="1">
    <location>
        <begin position="23"/>
        <end position="125"/>
    </location>
</feature>
<gene>
    <name evidence="2" type="ORF">G5714_003889</name>
</gene>
<evidence type="ECO:0000313" key="3">
    <source>
        <dbReference type="Proteomes" id="UP000579812"/>
    </source>
</evidence>
<comment type="caution">
    <text evidence="2">The sequence shown here is derived from an EMBL/GenBank/DDBJ whole genome shotgun (WGS) entry which is preliminary data.</text>
</comment>
<feature type="compositionally biased region" description="Polar residues" evidence="1">
    <location>
        <begin position="110"/>
        <end position="121"/>
    </location>
</feature>
<dbReference type="EMBL" id="JAAMOB010000003">
    <property type="protein sequence ID" value="KAF4116400.1"/>
    <property type="molecule type" value="Genomic_DNA"/>
</dbReference>
<keyword evidence="3" id="KW-1185">Reference proteome</keyword>
<dbReference type="AlphaFoldDB" id="A0A7J6DAX3"/>
<evidence type="ECO:0000313" key="2">
    <source>
        <dbReference type="EMBL" id="KAF4116400.1"/>
    </source>
</evidence>
<sequence length="173" mass="18985">MLLTQRTSRKVDRDGVSATLRACKQSSVSVEGHQNTNSTPDVQRSDPERWPHCQPLSTPAITRPEKTELLASGRPSRANRTTAPERDSTGAENLSKPQTSAQRSEEVNRSCFSRQNSTASRNPYGVGLIRPSAARGAGHQGDLGCHYPARRTRVWDQTLFWDPALCKDTAADG</sequence>
<dbReference type="Proteomes" id="UP000579812">
    <property type="component" value="Unassembled WGS sequence"/>
</dbReference>
<protein>
    <submittedName>
        <fullName evidence="2">Uncharacterized protein</fullName>
    </submittedName>
</protein>